<dbReference type="OrthoDB" id="7057971at2"/>
<accession>A0A2Z4FPT0</accession>
<proteinExistence type="predicted"/>
<keyword evidence="2" id="KW-1185">Reference proteome</keyword>
<sequence length="471" mass="53494">MQKRRKHWSKWEIGDEYWPDDFLVSLSWDTPFLSEQDSNIRVDECYLAIFAHEYMHYFHNVSTVSGFKSILLTQKLVTAFTQTLMVNKDGTSVGSTALDEASTAVEFVGRERTFLDGQLGPAGTCTETDDDFDVEILSSNVEVEEREVDFGEGQPTKWPKVTATVEYTVNGRVASEQFVVGSVVIEESVVFALERLIAQQLQIPLFECPTFPYKYLDHLVEQELKINSLAVVAALGTLALLSPHPGAELAELFESYKTKAAFQSKLEPLEVIDLLVEERSEQFEKAVEVIRADLKDLVTIREGREFTKGALCFLQETVSRNLEARLEDPIFDVRRLASGLTKQNLSNFHIENPCDLLQARSGDERTFMRDLLTSFFPNGNKVTTYLRTLQAQQVYVKAHVERGWDAFKTSEQAEAPCPYLTCCHLNKRRDSFDTCSTKPWEHFERNGQNCWYGVGVAETLGESSLRSHTEE</sequence>
<evidence type="ECO:0000313" key="1">
    <source>
        <dbReference type="EMBL" id="AWV90999.1"/>
    </source>
</evidence>
<protein>
    <submittedName>
        <fullName evidence="1">Uncharacterized protein</fullName>
    </submittedName>
</protein>
<organism evidence="1 2">
    <name type="scientific">Bradymonas sediminis</name>
    <dbReference type="NCBI Taxonomy" id="1548548"/>
    <lineage>
        <taxon>Bacteria</taxon>
        <taxon>Deltaproteobacteria</taxon>
        <taxon>Bradymonadales</taxon>
        <taxon>Bradymonadaceae</taxon>
        <taxon>Bradymonas</taxon>
    </lineage>
</organism>
<dbReference type="RefSeq" id="WP_111336853.1">
    <property type="nucleotide sequence ID" value="NZ_CP030032.1"/>
</dbReference>
<dbReference type="EMBL" id="CP030032">
    <property type="protein sequence ID" value="AWV90999.1"/>
    <property type="molecule type" value="Genomic_DNA"/>
</dbReference>
<evidence type="ECO:0000313" key="2">
    <source>
        <dbReference type="Proteomes" id="UP000249799"/>
    </source>
</evidence>
<reference evidence="1 2" key="1">
    <citation type="submission" date="2018-06" db="EMBL/GenBank/DDBJ databases">
        <title>Lujinxingia sediminis gen. nov. sp. nov., a new facultative anaerobic member of the class Deltaproteobacteria, and proposal of Lujinxingaceae fam. nov.</title>
        <authorList>
            <person name="Guo L.-Y."/>
            <person name="Li C.-M."/>
            <person name="Wang S."/>
            <person name="Du Z.-J."/>
        </authorList>
    </citation>
    <scope>NUCLEOTIDE SEQUENCE [LARGE SCALE GENOMIC DNA]</scope>
    <source>
        <strain evidence="1 2">FA350</strain>
    </source>
</reference>
<dbReference type="Proteomes" id="UP000249799">
    <property type="component" value="Chromosome"/>
</dbReference>
<dbReference type="AlphaFoldDB" id="A0A2Z4FPT0"/>
<dbReference type="KEGG" id="bsed:DN745_17365"/>
<name>A0A2Z4FPT0_9DELT</name>
<gene>
    <name evidence="1" type="ORF">DN745_17365</name>
</gene>